<dbReference type="InParanoid" id="A0A3Q2I7Z2"/>
<sequence length="133" mass="14754">MVRIGHERHLRGIVILINNINLNITVRRVHSSILGFYTQYISACLFKVQCTIGCDVASIWIEIEQEAGTCWGIEEGIGDLCINALVLVSSHHPQHGGSRRHVFLEANSVRLLAEQRSIIIGISDLDPDLRGAT</sequence>
<proteinExistence type="predicted"/>
<organism evidence="1 2">
    <name type="scientific">Equus caballus</name>
    <name type="common">Horse</name>
    <dbReference type="NCBI Taxonomy" id="9796"/>
    <lineage>
        <taxon>Eukaryota</taxon>
        <taxon>Metazoa</taxon>
        <taxon>Chordata</taxon>
        <taxon>Craniata</taxon>
        <taxon>Vertebrata</taxon>
        <taxon>Euteleostomi</taxon>
        <taxon>Mammalia</taxon>
        <taxon>Eutheria</taxon>
        <taxon>Laurasiatheria</taxon>
        <taxon>Perissodactyla</taxon>
        <taxon>Equidae</taxon>
        <taxon>Equus</taxon>
    </lineage>
</organism>
<dbReference type="Proteomes" id="UP000002281">
    <property type="component" value="Chromosome 14"/>
</dbReference>
<evidence type="ECO:0000313" key="1">
    <source>
        <dbReference type="Ensembl" id="ENSECAP00000041914.2"/>
    </source>
</evidence>
<protein>
    <submittedName>
        <fullName evidence="1">Uncharacterized protein</fullName>
    </submittedName>
</protein>
<keyword evidence="2" id="KW-1185">Reference proteome</keyword>
<dbReference type="Bgee" id="ENSECAG00000029924">
    <property type="expression patterns" value="Expressed in cerebellum and 13 other cell types or tissues"/>
</dbReference>
<accession>A0A3Q2I7Z2</accession>
<reference evidence="1 2" key="1">
    <citation type="journal article" date="2009" name="Science">
        <title>Genome sequence, comparative analysis, and population genetics of the domestic horse.</title>
        <authorList>
            <consortium name="Broad Institute Genome Sequencing Platform"/>
            <consortium name="Broad Institute Whole Genome Assembly Team"/>
            <person name="Wade C.M."/>
            <person name="Giulotto E."/>
            <person name="Sigurdsson S."/>
            <person name="Zoli M."/>
            <person name="Gnerre S."/>
            <person name="Imsland F."/>
            <person name="Lear T.L."/>
            <person name="Adelson D.L."/>
            <person name="Bailey E."/>
            <person name="Bellone R.R."/>
            <person name="Bloecker H."/>
            <person name="Distl O."/>
            <person name="Edgar R.C."/>
            <person name="Garber M."/>
            <person name="Leeb T."/>
            <person name="Mauceli E."/>
            <person name="MacLeod J.N."/>
            <person name="Penedo M.C.T."/>
            <person name="Raison J.M."/>
            <person name="Sharpe T."/>
            <person name="Vogel J."/>
            <person name="Andersson L."/>
            <person name="Antczak D.F."/>
            <person name="Biagi T."/>
            <person name="Binns M.M."/>
            <person name="Chowdhary B.P."/>
            <person name="Coleman S.J."/>
            <person name="Della Valle G."/>
            <person name="Fryc S."/>
            <person name="Guerin G."/>
            <person name="Hasegawa T."/>
            <person name="Hill E.W."/>
            <person name="Jurka J."/>
            <person name="Kiialainen A."/>
            <person name="Lindgren G."/>
            <person name="Liu J."/>
            <person name="Magnani E."/>
            <person name="Mickelson J.R."/>
            <person name="Murray J."/>
            <person name="Nergadze S.G."/>
            <person name="Onofrio R."/>
            <person name="Pedroni S."/>
            <person name="Piras M.F."/>
            <person name="Raudsepp T."/>
            <person name="Rocchi M."/>
            <person name="Roeed K.H."/>
            <person name="Ryder O.A."/>
            <person name="Searle S."/>
            <person name="Skow L."/>
            <person name="Swinburne J.E."/>
            <person name="Syvaenen A.C."/>
            <person name="Tozaki T."/>
            <person name="Valberg S.J."/>
            <person name="Vaudin M."/>
            <person name="White J.R."/>
            <person name="Zody M.C."/>
            <person name="Lander E.S."/>
            <person name="Lindblad-Toh K."/>
        </authorList>
    </citation>
    <scope>NUCLEOTIDE SEQUENCE [LARGE SCALE GENOMIC DNA]</scope>
    <source>
        <strain evidence="1 2">Thoroughbred</strain>
    </source>
</reference>
<name>A0A3Q2I7Z2_HORSE</name>
<dbReference type="AlphaFoldDB" id="A0A3Q2I7Z2"/>
<dbReference type="Ensembl" id="ENSECAT00000053198.2">
    <property type="protein sequence ID" value="ENSECAP00000041914.2"/>
    <property type="gene ID" value="ENSECAG00000029924.2"/>
</dbReference>
<reference evidence="1" key="2">
    <citation type="submission" date="2025-08" db="UniProtKB">
        <authorList>
            <consortium name="Ensembl"/>
        </authorList>
    </citation>
    <scope>IDENTIFICATION</scope>
    <source>
        <strain evidence="1">Thoroughbred</strain>
    </source>
</reference>
<dbReference type="PaxDb" id="9796-ENSECAP00000041914"/>
<reference evidence="1" key="3">
    <citation type="submission" date="2025-09" db="UniProtKB">
        <authorList>
            <consortium name="Ensembl"/>
        </authorList>
    </citation>
    <scope>IDENTIFICATION</scope>
    <source>
        <strain evidence="1">Thoroughbred</strain>
    </source>
</reference>
<dbReference type="GeneTree" id="ENSGT01130000278367"/>
<evidence type="ECO:0000313" key="2">
    <source>
        <dbReference type="Proteomes" id="UP000002281"/>
    </source>
</evidence>